<protein>
    <recommendedName>
        <fullName evidence="2">DUF6536 domain-containing protein</fullName>
    </recommendedName>
</protein>
<dbReference type="PANTHER" id="PTHR35395">
    <property type="entry name" value="DUF6536 DOMAIN-CONTAINING PROTEIN"/>
    <property type="match status" value="1"/>
</dbReference>
<evidence type="ECO:0000256" key="1">
    <source>
        <dbReference type="SAM" id="Phobius"/>
    </source>
</evidence>
<organism evidence="3 4">
    <name type="scientific">Colletotrichum gloeosporioides</name>
    <name type="common">Anthracnose fungus</name>
    <name type="synonym">Glomerella cingulata</name>
    <dbReference type="NCBI Taxonomy" id="474922"/>
    <lineage>
        <taxon>Eukaryota</taxon>
        <taxon>Fungi</taxon>
        <taxon>Dikarya</taxon>
        <taxon>Ascomycota</taxon>
        <taxon>Pezizomycotina</taxon>
        <taxon>Sordariomycetes</taxon>
        <taxon>Hypocreomycetidae</taxon>
        <taxon>Glomerellales</taxon>
        <taxon>Glomerellaceae</taxon>
        <taxon>Colletotrichum</taxon>
        <taxon>Colletotrichum gloeosporioides species complex</taxon>
    </lineage>
</organism>
<dbReference type="InterPro" id="IPR046623">
    <property type="entry name" value="DUF6536"/>
</dbReference>
<evidence type="ECO:0000259" key="2">
    <source>
        <dbReference type="Pfam" id="PF20163"/>
    </source>
</evidence>
<dbReference type="GeneID" id="69021362"/>
<keyword evidence="1" id="KW-0812">Transmembrane</keyword>
<feature type="transmembrane region" description="Helical" evidence="1">
    <location>
        <begin position="143"/>
        <end position="173"/>
    </location>
</feature>
<dbReference type="RefSeq" id="XP_045259608.1">
    <property type="nucleotide sequence ID" value="XM_045414087.1"/>
</dbReference>
<name>A0A8H4FGU2_COLGL</name>
<evidence type="ECO:0000313" key="3">
    <source>
        <dbReference type="EMBL" id="KAF3800449.1"/>
    </source>
</evidence>
<reference evidence="3" key="1">
    <citation type="journal article" date="2020" name="Phytopathology">
        <title>Genome sequence and comparative analysis of Colletotrichum gloeosporioides isolated from Liriodendron leaves.</title>
        <authorList>
            <person name="Fu F.F."/>
            <person name="Hao Z."/>
            <person name="Wang P."/>
            <person name="Lu Y."/>
            <person name="Xue L.J."/>
            <person name="Wei G."/>
            <person name="Tian Y."/>
            <person name="Baishi H."/>
            <person name="Xu H."/>
            <person name="Shi J."/>
            <person name="Cheng T."/>
            <person name="Wang G."/>
            <person name="Yi Y."/>
            <person name="Chen J."/>
        </authorList>
    </citation>
    <scope>NUCLEOTIDE SEQUENCE</scope>
    <source>
        <strain evidence="3">Lc1</strain>
    </source>
</reference>
<dbReference type="Pfam" id="PF20163">
    <property type="entry name" value="DUF6536"/>
    <property type="match status" value="1"/>
</dbReference>
<dbReference type="PANTHER" id="PTHR35395:SF1">
    <property type="entry name" value="DUF6536 DOMAIN-CONTAINING PROTEIN"/>
    <property type="match status" value="1"/>
</dbReference>
<keyword evidence="1" id="KW-1133">Transmembrane helix</keyword>
<feature type="transmembrane region" description="Helical" evidence="1">
    <location>
        <begin position="508"/>
        <end position="528"/>
    </location>
</feature>
<keyword evidence="1" id="KW-0472">Membrane</keyword>
<feature type="transmembrane region" description="Helical" evidence="1">
    <location>
        <begin position="298"/>
        <end position="319"/>
    </location>
</feature>
<keyword evidence="4" id="KW-1185">Reference proteome</keyword>
<feature type="domain" description="DUF6536" evidence="2">
    <location>
        <begin position="26"/>
        <end position="180"/>
    </location>
</feature>
<reference evidence="3" key="2">
    <citation type="submission" date="2020-03" db="EMBL/GenBank/DDBJ databases">
        <authorList>
            <person name="Fu F.-F."/>
            <person name="Chen J."/>
        </authorList>
    </citation>
    <scope>NUCLEOTIDE SEQUENCE</scope>
    <source>
        <strain evidence="3">Lc1</strain>
    </source>
</reference>
<dbReference type="Proteomes" id="UP000613401">
    <property type="component" value="Unassembled WGS sequence"/>
</dbReference>
<gene>
    <name evidence="3" type="ORF">GCG54_00014248</name>
</gene>
<feature type="transmembrane region" description="Helical" evidence="1">
    <location>
        <begin position="548"/>
        <end position="575"/>
    </location>
</feature>
<evidence type="ECO:0000313" key="4">
    <source>
        <dbReference type="Proteomes" id="UP000613401"/>
    </source>
</evidence>
<dbReference type="EMBL" id="WVTB01000075">
    <property type="protein sequence ID" value="KAF3800449.1"/>
    <property type="molecule type" value="Genomic_DNA"/>
</dbReference>
<feature type="transmembrane region" description="Helical" evidence="1">
    <location>
        <begin position="381"/>
        <end position="403"/>
    </location>
</feature>
<comment type="caution">
    <text evidence="3">The sequence shown here is derived from an EMBL/GenBank/DDBJ whole genome shotgun (WGS) entry which is preliminary data.</text>
</comment>
<proteinExistence type="predicted"/>
<feature type="transmembrane region" description="Helical" evidence="1">
    <location>
        <begin position="30"/>
        <end position="51"/>
    </location>
</feature>
<sequence>MACPSFHFCTHRLAGKAKAILPQAKWQKAALGFAIAAFSTLVMNLTFIIWATVSRSADKKDGIGILLLPDTCSETKASNTGIHVVINVLSTVLLSGSNYCMQCLMAPTRSEINKAHAKQDWMDIGVPSIRNFWRIRWKRRVSWLLFMISSLPLHLFFNSTIFASTSVNAYWVFKTDRRFLATGDVSPAPPEARTTLAGIYSAYNQGLMENLSFPECIRAYRTEFQSSRGSLILISADDELTNYTAKLEEMTTEEDTMSSGSEWASSERLDTLGINETTITECHSQRTEGHCKLLYSRVFCWVVITFNLFKVVLMLSVAFTNGERPLLSVGDAIASFMEEPDETTERMCLKSNQDFIKNDWTREPRQFGNGLQYKDLATGTIRWNICVLGYFTSIVGCVILLLCKIPTGFTDLKPAGMASPQAELILKTSWMGQDSTSLILNVIVANTFQLIQTLLYCNFNTICTSISLVSEWDRFGSHRKGLRVSAQPQGAQRQTYFLQLPLRYSIPVMIFSGLIHWLISQSIFVVSMDLYGPSSENVMAMVPYPEKSFTSCGWSGFGVMMVAFAVFIMIVYLIFVGSRPLKFGKIPVVGSCSAAIAAACHPGLDEPNAWEKPLQWGVVAVSTTEPGHCSFSGGQVDDPQQGLLYA</sequence>
<accession>A0A8H4FGU2</accession>
<dbReference type="AlphaFoldDB" id="A0A8H4FGU2"/>